<reference evidence="1 2" key="1">
    <citation type="submission" date="2016-08" db="EMBL/GenBank/DDBJ databases">
        <title>Evolution of the type three secretion system and type three effector repertoires in Xanthomonas.</title>
        <authorList>
            <person name="Merda D."/>
            <person name="Briand M."/>
            <person name="Bosis E."/>
            <person name="Rousseau C."/>
            <person name="Portier P."/>
            <person name="Jacques M.-A."/>
            <person name="Fischer-Le Saux M."/>
        </authorList>
    </citation>
    <scope>NUCLEOTIDE SEQUENCE [LARGE SCALE GENOMIC DNA]</scope>
    <source>
        <strain evidence="1 2">CFBP1976</strain>
    </source>
</reference>
<evidence type="ECO:0000313" key="1">
    <source>
        <dbReference type="EMBL" id="PPV06488.1"/>
    </source>
</evidence>
<accession>A0ABX5BNY4</accession>
<name>A0ABX5BNY4_9XANT</name>
<proteinExistence type="predicted"/>
<comment type="caution">
    <text evidence="1">The sequence shown here is derived from an EMBL/GenBank/DDBJ whole genome shotgun (WGS) entry which is preliminary data.</text>
</comment>
<protein>
    <submittedName>
        <fullName evidence="1">Uncharacterized protein</fullName>
    </submittedName>
</protein>
<keyword evidence="2" id="KW-1185">Reference proteome</keyword>
<gene>
    <name evidence="1" type="ORF">XbrCFBP1976_11930</name>
</gene>
<sequence length="60" mass="6463">MAGSAEQSVARRKTMCLSWPSSVRPAPVITAFQSDRTLADAVSQHVRACASSMIERRADA</sequence>
<evidence type="ECO:0000313" key="2">
    <source>
        <dbReference type="Proteomes" id="UP000239710"/>
    </source>
</evidence>
<dbReference type="EMBL" id="MDCE01000015">
    <property type="protein sequence ID" value="PPV06488.1"/>
    <property type="molecule type" value="Genomic_DNA"/>
</dbReference>
<organism evidence="1 2">
    <name type="scientific">Xanthomonas bromi</name>
    <dbReference type="NCBI Taxonomy" id="56449"/>
    <lineage>
        <taxon>Bacteria</taxon>
        <taxon>Pseudomonadati</taxon>
        <taxon>Pseudomonadota</taxon>
        <taxon>Gammaproteobacteria</taxon>
        <taxon>Lysobacterales</taxon>
        <taxon>Lysobacteraceae</taxon>
        <taxon>Xanthomonas</taxon>
    </lineage>
</organism>
<dbReference type="Proteomes" id="UP000239710">
    <property type="component" value="Unassembled WGS sequence"/>
</dbReference>